<feature type="compositionally biased region" description="Basic and acidic residues" evidence="1">
    <location>
        <begin position="601"/>
        <end position="631"/>
    </location>
</feature>
<feature type="compositionally biased region" description="Low complexity" evidence="1">
    <location>
        <begin position="571"/>
        <end position="584"/>
    </location>
</feature>
<feature type="compositionally biased region" description="Acidic residues" evidence="1">
    <location>
        <begin position="88"/>
        <end position="97"/>
    </location>
</feature>
<evidence type="ECO:0000256" key="3">
    <source>
        <dbReference type="SAM" id="SignalP"/>
    </source>
</evidence>
<feature type="region of interest" description="Disordered" evidence="1">
    <location>
        <begin position="364"/>
        <end position="482"/>
    </location>
</feature>
<dbReference type="RefSeq" id="WP_029974565.1">
    <property type="nucleotide sequence ID" value="NZ_CP011913.1"/>
</dbReference>
<keyword evidence="2" id="KW-0472">Membrane</keyword>
<feature type="compositionally biased region" description="Basic and acidic residues" evidence="1">
    <location>
        <begin position="364"/>
        <end position="375"/>
    </location>
</feature>
<feature type="compositionally biased region" description="Low complexity" evidence="1">
    <location>
        <begin position="422"/>
        <end position="434"/>
    </location>
</feature>
<reference evidence="4 5" key="1">
    <citation type="journal article" date="2014" name="Int. J. Syst. Evol. Microbiol.">
        <title>Draft Genome Sequence of Corynebacterium ulcerans FRC58, Isolated from the Bronchitic Aspiration of a Patient in France.</title>
        <authorList>
            <person name="Silva Ado S."/>
            <person name="Barauna R.A."/>
            <person name="de Sa P.C."/>
            <person name="das Gracas D.A."/>
            <person name="Carneiro A.R."/>
            <person name="Thouvenin M."/>
            <person name="Azevedo V."/>
            <person name="Badell E."/>
            <person name="Guiso N."/>
            <person name="da Silva A.L."/>
            <person name="Ramos R.T."/>
        </authorList>
    </citation>
    <scope>NUCLEOTIDE SEQUENCE [LARGE SCALE GENOMIC DNA]</scope>
    <source>
        <strain evidence="4 5">FRC58</strain>
    </source>
</reference>
<keyword evidence="3" id="KW-0732">Signal</keyword>
<keyword evidence="2" id="KW-0812">Transmembrane</keyword>
<proteinExistence type="predicted"/>
<feature type="compositionally biased region" description="Basic and acidic residues" evidence="1">
    <location>
        <begin position="386"/>
        <end position="421"/>
    </location>
</feature>
<feature type="compositionally biased region" description="Basic and acidic residues" evidence="1">
    <location>
        <begin position="515"/>
        <end position="540"/>
    </location>
</feature>
<dbReference type="Proteomes" id="UP000036185">
    <property type="component" value="Chromosome"/>
</dbReference>
<keyword evidence="5" id="KW-1185">Reference proteome</keyword>
<evidence type="ECO:0000313" key="4">
    <source>
        <dbReference type="EMBL" id="AKN76275.1"/>
    </source>
</evidence>
<feature type="chain" id="PRO_5046294573" evidence="3">
    <location>
        <begin position="34"/>
        <end position="673"/>
    </location>
</feature>
<evidence type="ECO:0000256" key="2">
    <source>
        <dbReference type="SAM" id="Phobius"/>
    </source>
</evidence>
<name>A0ABN4GRK9_CORUL</name>
<sequence>MRQQRITTRIGRPLVSAGLAVTLCGLHNPWAFAQEGAEAESTAASESKADDSSILLDLESTRKQLDSFTLPIGAAATSYKKPTPNPTEDIEDVPEEAEGLEEIPLEEPESAAEGLEKKLIKEGKKLEASGKDNSKLTDQEVRSLWEKLAQKSKAPQTVLRKGDLSITIPTTPGGKTAGQQEPQNMASLVAAKDKKDELTGDSAAPKAYASGEALITVGDKARVPGALLGVKDKKDSASLWYLPQEKDANLDVPSVGFNFEKVPATKKITVALSDYHGPGRMVTAEVGEEKAEVAFDSQDLDQAWEYEGGNSYRQAFAFTAPGAYTATFTFFVEDQEAHNQAVAQKYSFSAVFLVGAADTEKANAGKETPLKEAAEKSVNTTPLKDAAQKDESKATHSAEPESKEENKEKPKPQKDKPKESQSQESETSTSKTPEANAPKKDPEKAEPETKEPESEQPKTEEPKEQEEEDTVPSVPSPIVPIDLKNLAKDIRELDRELTTMSRQTDSLFKVITANDSERKNEQRKPASNDSTSAERGRSEQRSPGQNTSISERSSSGGSSDRGGSAAKPNKPRSTSSSGGSSAKSSAKDKEASKDKKKPAKKSTEKKALAKPAEKTSDNKADEAQEASDEKIAATGESMRKRGWWTGFLFGLGAMAMLGGMVFFAQARNITKRK</sequence>
<accession>A0ABN4GRK9</accession>
<feature type="region of interest" description="Disordered" evidence="1">
    <location>
        <begin position="497"/>
        <end position="636"/>
    </location>
</feature>
<feature type="region of interest" description="Disordered" evidence="1">
    <location>
        <begin position="76"/>
        <end position="97"/>
    </location>
</feature>
<organism evidence="4 5">
    <name type="scientific">Corynebacterium ulcerans FRC58</name>
    <dbReference type="NCBI Taxonomy" id="1408268"/>
    <lineage>
        <taxon>Bacteria</taxon>
        <taxon>Bacillati</taxon>
        <taxon>Actinomycetota</taxon>
        <taxon>Actinomycetes</taxon>
        <taxon>Mycobacteriales</taxon>
        <taxon>Corynebacteriaceae</taxon>
        <taxon>Corynebacterium</taxon>
    </lineage>
</organism>
<feature type="region of interest" description="Disordered" evidence="1">
    <location>
        <begin position="163"/>
        <end position="182"/>
    </location>
</feature>
<gene>
    <name evidence="4" type="ORF">CulFRC58_0421</name>
</gene>
<evidence type="ECO:0000313" key="5">
    <source>
        <dbReference type="Proteomes" id="UP000036185"/>
    </source>
</evidence>
<protein>
    <submittedName>
        <fullName evidence="4">Uncharacterized protein</fullName>
    </submittedName>
</protein>
<feature type="compositionally biased region" description="Basic and acidic residues" evidence="1">
    <location>
        <begin position="437"/>
        <end position="462"/>
    </location>
</feature>
<evidence type="ECO:0000256" key="1">
    <source>
        <dbReference type="SAM" id="MobiDB-lite"/>
    </source>
</evidence>
<feature type="compositionally biased region" description="Low complexity" evidence="1">
    <location>
        <begin position="548"/>
        <end position="564"/>
    </location>
</feature>
<keyword evidence="2" id="KW-1133">Transmembrane helix</keyword>
<dbReference type="EMBL" id="CP011913">
    <property type="protein sequence ID" value="AKN76275.1"/>
    <property type="molecule type" value="Genomic_DNA"/>
</dbReference>
<feature type="signal peptide" evidence="3">
    <location>
        <begin position="1"/>
        <end position="33"/>
    </location>
</feature>
<feature type="transmembrane region" description="Helical" evidence="2">
    <location>
        <begin position="643"/>
        <end position="664"/>
    </location>
</feature>